<feature type="compositionally biased region" description="Basic and acidic residues" evidence="12">
    <location>
        <begin position="169"/>
        <end position="188"/>
    </location>
</feature>
<dbReference type="Ensembl" id="ENSLBET00000006612.1">
    <property type="protein sequence ID" value="ENSLBEP00000006295.1"/>
    <property type="gene ID" value="ENSLBEG00000004860.1"/>
</dbReference>
<feature type="region of interest" description="Disordered" evidence="12">
    <location>
        <begin position="467"/>
        <end position="494"/>
    </location>
</feature>
<dbReference type="GO" id="GO:0000978">
    <property type="term" value="F:RNA polymerase II cis-regulatory region sequence-specific DNA binding"/>
    <property type="evidence" value="ECO:0007669"/>
    <property type="project" value="TreeGrafter"/>
</dbReference>
<keyword evidence="4" id="KW-0677">Repeat</keyword>
<dbReference type="OrthoDB" id="6365676at2759"/>
<dbReference type="InterPro" id="IPR011333">
    <property type="entry name" value="SKP1/BTB/POZ_sf"/>
</dbReference>
<feature type="region of interest" description="Disordered" evidence="12">
    <location>
        <begin position="137"/>
        <end position="246"/>
    </location>
</feature>
<proteinExistence type="inferred from homology"/>
<dbReference type="SUPFAM" id="SSF57667">
    <property type="entry name" value="beta-beta-alpha zinc fingers"/>
    <property type="match status" value="4"/>
</dbReference>
<dbReference type="Gene3D" id="3.30.710.10">
    <property type="entry name" value="Potassium Channel Kv1.1, Chain A"/>
    <property type="match status" value="1"/>
</dbReference>
<feature type="domain" description="C2H2-type" evidence="14">
    <location>
        <begin position="393"/>
        <end position="420"/>
    </location>
</feature>
<feature type="domain" description="C2H2-type" evidence="14">
    <location>
        <begin position="449"/>
        <end position="476"/>
    </location>
</feature>
<accession>A0A3Q3LBH4</accession>
<name>A0A3Q3LBH4_9LABR</name>
<dbReference type="PANTHER" id="PTHR46105">
    <property type="entry name" value="AGAP004733-PA"/>
    <property type="match status" value="1"/>
</dbReference>
<feature type="domain" description="C2H2-type" evidence="14">
    <location>
        <begin position="309"/>
        <end position="336"/>
    </location>
</feature>
<feature type="compositionally biased region" description="Basic and acidic residues" evidence="12">
    <location>
        <begin position="196"/>
        <end position="206"/>
    </location>
</feature>
<dbReference type="FunFam" id="3.30.160.60:FF:000130">
    <property type="entry name" value="Spalt-like transcription factor 4"/>
    <property type="match status" value="1"/>
</dbReference>
<reference evidence="15" key="1">
    <citation type="submission" date="2025-08" db="UniProtKB">
        <authorList>
            <consortium name="Ensembl"/>
        </authorList>
    </citation>
    <scope>IDENTIFICATION</scope>
</reference>
<dbReference type="GO" id="GO:0000981">
    <property type="term" value="F:DNA-binding transcription factor activity, RNA polymerase II-specific"/>
    <property type="evidence" value="ECO:0007669"/>
    <property type="project" value="TreeGrafter"/>
</dbReference>
<evidence type="ECO:0000259" key="14">
    <source>
        <dbReference type="PROSITE" id="PS50157"/>
    </source>
</evidence>
<keyword evidence="5 11" id="KW-0863">Zinc-finger</keyword>
<feature type="compositionally biased region" description="Basic residues" evidence="12">
    <location>
        <begin position="144"/>
        <end position="160"/>
    </location>
</feature>
<dbReference type="STRING" id="56723.ENSLBEP00000006295"/>
<dbReference type="SMART" id="SM00355">
    <property type="entry name" value="ZnF_C2H2"/>
    <property type="match status" value="8"/>
</dbReference>
<dbReference type="Proteomes" id="UP000261660">
    <property type="component" value="Unplaced"/>
</dbReference>
<dbReference type="SUPFAM" id="SSF54695">
    <property type="entry name" value="POZ domain"/>
    <property type="match status" value="1"/>
</dbReference>
<dbReference type="AlphaFoldDB" id="A0A3Q3LBH4"/>
<dbReference type="FunFam" id="3.30.160.60:FF:001177">
    <property type="entry name" value="Zinc finger protein 33A"/>
    <property type="match status" value="1"/>
</dbReference>
<keyword evidence="7" id="KW-0805">Transcription regulation</keyword>
<evidence type="ECO:0000259" key="13">
    <source>
        <dbReference type="PROSITE" id="PS50097"/>
    </source>
</evidence>
<feature type="domain" description="C2H2-type" evidence="14">
    <location>
        <begin position="421"/>
        <end position="448"/>
    </location>
</feature>
<dbReference type="InterPro" id="IPR000210">
    <property type="entry name" value="BTB/POZ_dom"/>
</dbReference>
<evidence type="ECO:0000256" key="5">
    <source>
        <dbReference type="ARBA" id="ARBA00022771"/>
    </source>
</evidence>
<feature type="region of interest" description="Disordered" evidence="12">
    <location>
        <begin position="647"/>
        <end position="671"/>
    </location>
</feature>
<dbReference type="FunCoup" id="A0A3Q3LBH4">
    <property type="interactions" value="968"/>
</dbReference>
<sequence>MSEEVTTRTPSVMDLHSDSHKQTILSKFNKLRKTDTLCDITLVVEDKQFKAHKALLAASSEFFSLMFTAGDQISGQSNFRLDGMAAQMFAAVLDFIYSAQVSVEEGAMEQLLDTARLMKVNDLVKALTEITRSDAAFRRENGHKPKVPHLLKRKRGRPRKIVNVPVTEPEGRREPQENAEGEQDREVDCDVTVTESRPKDDADYKTAVDQSRQSRRKIRPPVKFESYKVGSEAAENKEPGKRGRKRKYPIAESPCEECGKVFKNPLFLKIHQRTHTGEKPFRCLVCGKCFTQKNTLLVHQRMHTGEKPFVCTICSKALSTKNSLQEHMNLHEKEKSFSCDKCGKTFTQKRQLKSHYKVHTGKSLPECAQCHHKFLDTAQLKKHLRTHTGEKPFTCEICGKCFTAKSTLQTHIRIHRGEKPYDCNVCNKSFSDPSARRRHVASHSGKKPFTCTFCSLSFTRLDNLKTHNKSHSKERVASTEASSDSAETDTAASQEEVRNILQLQPYQLPSSSEQEIQLVVTADVDDINFVPGQNQEISIITTEGETTESAHPRLTLLTQSSGNIQNMSLVTQGGVVDQNPQIQTISMLEGQVTHQPEQMHVITLSKEAMEHLQAHHGPPQPLQIAQRPVQQLQVMHQPVQQLSVTQETPGREQHSQAIHISSQSSQPISISQTSQQISSHHIQGQTFQIQAGTVSYLYTTGLQES</sequence>
<evidence type="ECO:0000256" key="3">
    <source>
        <dbReference type="ARBA" id="ARBA00022723"/>
    </source>
</evidence>
<dbReference type="PROSITE" id="PS50097">
    <property type="entry name" value="BTB"/>
    <property type="match status" value="1"/>
</dbReference>
<feature type="domain" description="C2H2-type" evidence="14">
    <location>
        <begin position="253"/>
        <end position="280"/>
    </location>
</feature>
<evidence type="ECO:0000313" key="16">
    <source>
        <dbReference type="Proteomes" id="UP000261660"/>
    </source>
</evidence>
<evidence type="ECO:0000256" key="4">
    <source>
        <dbReference type="ARBA" id="ARBA00022737"/>
    </source>
</evidence>
<dbReference type="InParanoid" id="A0A3Q3LBH4"/>
<protein>
    <submittedName>
        <fullName evidence="15">Zinc finger and BTB domain containing 24</fullName>
    </submittedName>
</protein>
<feature type="domain" description="C2H2-type" evidence="14">
    <location>
        <begin position="337"/>
        <end position="364"/>
    </location>
</feature>
<dbReference type="FunFam" id="3.30.160.60:FF:002716">
    <property type="entry name" value="Zinc finger protein 212"/>
    <property type="match status" value="1"/>
</dbReference>
<evidence type="ECO:0000256" key="1">
    <source>
        <dbReference type="ARBA" id="ARBA00004123"/>
    </source>
</evidence>
<organism evidence="15 16">
    <name type="scientific">Labrus bergylta</name>
    <name type="common">ballan wrasse</name>
    <dbReference type="NCBI Taxonomy" id="56723"/>
    <lineage>
        <taxon>Eukaryota</taxon>
        <taxon>Metazoa</taxon>
        <taxon>Chordata</taxon>
        <taxon>Craniata</taxon>
        <taxon>Vertebrata</taxon>
        <taxon>Euteleostomi</taxon>
        <taxon>Actinopterygii</taxon>
        <taxon>Neopterygii</taxon>
        <taxon>Teleostei</taxon>
        <taxon>Neoteleostei</taxon>
        <taxon>Acanthomorphata</taxon>
        <taxon>Eupercaria</taxon>
        <taxon>Labriformes</taxon>
        <taxon>Labridae</taxon>
        <taxon>Labrus</taxon>
    </lineage>
</organism>
<dbReference type="FunFam" id="3.30.160.60:FF:001506">
    <property type="entry name" value="Zinc finger protein"/>
    <property type="match status" value="1"/>
</dbReference>
<dbReference type="FunFam" id="3.30.160.60:FF:000965">
    <property type="entry name" value="Neurotrophin receptor-interacting factor homolog"/>
    <property type="match status" value="1"/>
</dbReference>
<evidence type="ECO:0000256" key="9">
    <source>
        <dbReference type="ARBA" id="ARBA00023163"/>
    </source>
</evidence>
<reference evidence="15" key="2">
    <citation type="submission" date="2025-09" db="UniProtKB">
        <authorList>
            <consortium name="Ensembl"/>
        </authorList>
    </citation>
    <scope>IDENTIFICATION</scope>
</reference>
<dbReference type="Pfam" id="PF00651">
    <property type="entry name" value="BTB"/>
    <property type="match status" value="1"/>
</dbReference>
<dbReference type="FunFam" id="3.30.160.60:FF:000065">
    <property type="entry name" value="B-cell CLL/lymphoma 6, member B"/>
    <property type="match status" value="1"/>
</dbReference>
<evidence type="ECO:0000256" key="7">
    <source>
        <dbReference type="ARBA" id="ARBA00023015"/>
    </source>
</evidence>
<keyword evidence="6" id="KW-0862">Zinc</keyword>
<evidence type="ECO:0000256" key="8">
    <source>
        <dbReference type="ARBA" id="ARBA00023125"/>
    </source>
</evidence>
<dbReference type="Pfam" id="PF00096">
    <property type="entry name" value="zf-C2H2"/>
    <property type="match status" value="7"/>
</dbReference>
<dbReference type="PANTHER" id="PTHR46105:SF5">
    <property type="entry name" value="ZINC FINGER AND BTB DOMAIN-CONTAINING PROTEIN 44 ISOFORM X1"/>
    <property type="match status" value="1"/>
</dbReference>
<keyword evidence="8" id="KW-0238">DNA-binding</keyword>
<feature type="compositionally biased region" description="Low complexity" evidence="12">
    <location>
        <begin position="655"/>
        <end position="671"/>
    </location>
</feature>
<keyword evidence="9" id="KW-0804">Transcription</keyword>
<feature type="domain" description="C2H2-type" evidence="14">
    <location>
        <begin position="365"/>
        <end position="392"/>
    </location>
</feature>
<evidence type="ECO:0000256" key="11">
    <source>
        <dbReference type="PROSITE-ProRule" id="PRU00042"/>
    </source>
</evidence>
<dbReference type="PROSITE" id="PS00028">
    <property type="entry name" value="ZINC_FINGER_C2H2_1"/>
    <property type="match status" value="8"/>
</dbReference>
<dbReference type="InterPro" id="IPR013087">
    <property type="entry name" value="Znf_C2H2_type"/>
</dbReference>
<dbReference type="InterPro" id="IPR050457">
    <property type="entry name" value="ZnFinger_BTB_dom_contain"/>
</dbReference>
<dbReference type="Gene3D" id="3.30.160.60">
    <property type="entry name" value="Classic Zinc Finger"/>
    <property type="match status" value="8"/>
</dbReference>
<comment type="subcellular location">
    <subcellularLocation>
        <location evidence="1">Nucleus</location>
    </subcellularLocation>
</comment>
<dbReference type="InterPro" id="IPR036236">
    <property type="entry name" value="Znf_C2H2_sf"/>
</dbReference>
<feature type="domain" description="C2H2-type" evidence="14">
    <location>
        <begin position="281"/>
        <end position="308"/>
    </location>
</feature>
<evidence type="ECO:0000313" key="15">
    <source>
        <dbReference type="Ensembl" id="ENSLBEP00000006295.1"/>
    </source>
</evidence>
<dbReference type="PROSITE" id="PS50157">
    <property type="entry name" value="ZINC_FINGER_C2H2_2"/>
    <property type="match status" value="8"/>
</dbReference>
<dbReference type="GO" id="GO:0008270">
    <property type="term" value="F:zinc ion binding"/>
    <property type="evidence" value="ECO:0007669"/>
    <property type="project" value="UniProtKB-KW"/>
</dbReference>
<dbReference type="SMART" id="SM00225">
    <property type="entry name" value="BTB"/>
    <property type="match status" value="1"/>
</dbReference>
<evidence type="ECO:0000256" key="12">
    <source>
        <dbReference type="SAM" id="MobiDB-lite"/>
    </source>
</evidence>
<dbReference type="FunFam" id="3.30.160.60:FF:000870">
    <property type="entry name" value="zinc finger protein 197 isoform X1"/>
    <property type="match status" value="1"/>
</dbReference>
<keyword evidence="16" id="KW-1185">Reference proteome</keyword>
<evidence type="ECO:0000256" key="6">
    <source>
        <dbReference type="ARBA" id="ARBA00022833"/>
    </source>
</evidence>
<evidence type="ECO:0000256" key="2">
    <source>
        <dbReference type="ARBA" id="ARBA00006991"/>
    </source>
</evidence>
<feature type="domain" description="BTB" evidence="13">
    <location>
        <begin position="38"/>
        <end position="105"/>
    </location>
</feature>
<dbReference type="GeneTree" id="ENSGT00940000159373"/>
<keyword evidence="10" id="KW-0539">Nucleus</keyword>
<evidence type="ECO:0000256" key="10">
    <source>
        <dbReference type="ARBA" id="ARBA00023242"/>
    </source>
</evidence>
<feature type="compositionally biased region" description="Low complexity" evidence="12">
    <location>
        <begin position="478"/>
        <end position="493"/>
    </location>
</feature>
<keyword evidence="3" id="KW-0479">Metal-binding</keyword>
<dbReference type="GO" id="GO:0005634">
    <property type="term" value="C:nucleus"/>
    <property type="evidence" value="ECO:0007669"/>
    <property type="project" value="UniProtKB-SubCell"/>
</dbReference>
<comment type="similarity">
    <text evidence="2">Belongs to the krueppel C2H2-type zinc-finger protein family.</text>
</comment>